<organism evidence="3 4">
    <name type="scientific">Candidatus Faecousia excrementigallinarum</name>
    <dbReference type="NCBI Taxonomy" id="2840806"/>
    <lineage>
        <taxon>Bacteria</taxon>
        <taxon>Bacillati</taxon>
        <taxon>Bacillota</taxon>
        <taxon>Clostridia</taxon>
        <taxon>Eubacteriales</taxon>
        <taxon>Oscillospiraceae</taxon>
        <taxon>Faecousia</taxon>
    </lineage>
</organism>
<dbReference type="Proteomes" id="UP000886796">
    <property type="component" value="Unassembled WGS sequence"/>
</dbReference>
<sequence length="148" mass="16342">MNKKTLLKVLMILLAVVAEGMALAPNSVTVAYIQEQKNVYYSYFDVIPDAAIQMATPMAAILGAVAGGLAITYAIRAKRGLLRAIQVVSFLAMCFSACPILLQQDPMVRPNVVHPICMGILFLIALVMYKKAETLEDVHHEPRRLKKR</sequence>
<evidence type="ECO:0000313" key="4">
    <source>
        <dbReference type="Proteomes" id="UP000886796"/>
    </source>
</evidence>
<accession>A0A9D1CLG5</accession>
<proteinExistence type="predicted"/>
<keyword evidence="1" id="KW-1133">Transmembrane helix</keyword>
<reference evidence="3" key="2">
    <citation type="journal article" date="2021" name="PeerJ">
        <title>Extensive microbial diversity within the chicken gut microbiome revealed by metagenomics and culture.</title>
        <authorList>
            <person name="Gilroy R."/>
            <person name="Ravi A."/>
            <person name="Getino M."/>
            <person name="Pursley I."/>
            <person name="Horton D.L."/>
            <person name="Alikhan N.F."/>
            <person name="Baker D."/>
            <person name="Gharbi K."/>
            <person name="Hall N."/>
            <person name="Watson M."/>
            <person name="Adriaenssens E.M."/>
            <person name="Foster-Nyarko E."/>
            <person name="Jarju S."/>
            <person name="Secka A."/>
            <person name="Antonio M."/>
            <person name="Oren A."/>
            <person name="Chaudhuri R.R."/>
            <person name="La Ragione R."/>
            <person name="Hildebrand F."/>
            <person name="Pallen M.J."/>
        </authorList>
    </citation>
    <scope>NUCLEOTIDE SEQUENCE</scope>
    <source>
        <strain evidence="3">13361</strain>
    </source>
</reference>
<reference evidence="3" key="1">
    <citation type="submission" date="2020-10" db="EMBL/GenBank/DDBJ databases">
        <authorList>
            <person name="Gilroy R."/>
        </authorList>
    </citation>
    <scope>NUCLEOTIDE SEQUENCE</scope>
    <source>
        <strain evidence="3">13361</strain>
    </source>
</reference>
<gene>
    <name evidence="3" type="ORF">IAB74_01685</name>
</gene>
<protein>
    <recommendedName>
        <fullName evidence="5">DUF4293 domain-containing protein</fullName>
    </recommendedName>
</protein>
<keyword evidence="1" id="KW-0472">Membrane</keyword>
<evidence type="ECO:0000313" key="3">
    <source>
        <dbReference type="EMBL" id="HIQ67207.1"/>
    </source>
</evidence>
<name>A0A9D1CLG5_9FIRM</name>
<evidence type="ECO:0008006" key="5">
    <source>
        <dbReference type="Google" id="ProtNLM"/>
    </source>
</evidence>
<comment type="caution">
    <text evidence="3">The sequence shown here is derived from an EMBL/GenBank/DDBJ whole genome shotgun (WGS) entry which is preliminary data.</text>
</comment>
<dbReference type="EMBL" id="DVFK01000022">
    <property type="protein sequence ID" value="HIQ67207.1"/>
    <property type="molecule type" value="Genomic_DNA"/>
</dbReference>
<keyword evidence="2" id="KW-0732">Signal</keyword>
<keyword evidence="1" id="KW-0812">Transmembrane</keyword>
<feature type="transmembrane region" description="Helical" evidence="1">
    <location>
        <begin position="81"/>
        <end position="102"/>
    </location>
</feature>
<evidence type="ECO:0000256" key="2">
    <source>
        <dbReference type="SAM" id="SignalP"/>
    </source>
</evidence>
<evidence type="ECO:0000256" key="1">
    <source>
        <dbReference type="SAM" id="Phobius"/>
    </source>
</evidence>
<feature type="signal peptide" evidence="2">
    <location>
        <begin position="1"/>
        <end position="24"/>
    </location>
</feature>
<feature type="chain" id="PRO_5038777780" description="DUF4293 domain-containing protein" evidence="2">
    <location>
        <begin position="25"/>
        <end position="148"/>
    </location>
</feature>
<feature type="transmembrane region" description="Helical" evidence="1">
    <location>
        <begin position="108"/>
        <end position="129"/>
    </location>
</feature>
<feature type="transmembrane region" description="Helical" evidence="1">
    <location>
        <begin position="54"/>
        <end position="74"/>
    </location>
</feature>
<dbReference type="AlphaFoldDB" id="A0A9D1CLG5"/>